<keyword evidence="2" id="KW-1185">Reference proteome</keyword>
<comment type="caution">
    <text evidence="1">The sequence shown here is derived from an EMBL/GenBank/DDBJ whole genome shotgun (WGS) entry which is preliminary data.</text>
</comment>
<gene>
    <name evidence="1" type="ORF">NDU88_005653</name>
</gene>
<evidence type="ECO:0000313" key="2">
    <source>
        <dbReference type="Proteomes" id="UP001066276"/>
    </source>
</evidence>
<evidence type="ECO:0000313" key="1">
    <source>
        <dbReference type="EMBL" id="KAJ1117453.1"/>
    </source>
</evidence>
<dbReference type="EMBL" id="JANPWB010000012">
    <property type="protein sequence ID" value="KAJ1117453.1"/>
    <property type="molecule type" value="Genomic_DNA"/>
</dbReference>
<protein>
    <submittedName>
        <fullName evidence="1">Uncharacterized protein</fullName>
    </submittedName>
</protein>
<reference evidence="1" key="1">
    <citation type="journal article" date="2022" name="bioRxiv">
        <title>Sequencing and chromosome-scale assembly of the giantPleurodeles waltlgenome.</title>
        <authorList>
            <person name="Brown T."/>
            <person name="Elewa A."/>
            <person name="Iarovenko S."/>
            <person name="Subramanian E."/>
            <person name="Araus A.J."/>
            <person name="Petzold A."/>
            <person name="Susuki M."/>
            <person name="Suzuki K.-i.T."/>
            <person name="Hayashi T."/>
            <person name="Toyoda A."/>
            <person name="Oliveira C."/>
            <person name="Osipova E."/>
            <person name="Leigh N.D."/>
            <person name="Simon A."/>
            <person name="Yun M.H."/>
        </authorList>
    </citation>
    <scope>NUCLEOTIDE SEQUENCE</scope>
    <source>
        <strain evidence="1">20211129_DDA</strain>
        <tissue evidence="1">Liver</tissue>
    </source>
</reference>
<dbReference type="AlphaFoldDB" id="A0AAV7NSW1"/>
<organism evidence="1 2">
    <name type="scientific">Pleurodeles waltl</name>
    <name type="common">Iberian ribbed newt</name>
    <dbReference type="NCBI Taxonomy" id="8319"/>
    <lineage>
        <taxon>Eukaryota</taxon>
        <taxon>Metazoa</taxon>
        <taxon>Chordata</taxon>
        <taxon>Craniata</taxon>
        <taxon>Vertebrata</taxon>
        <taxon>Euteleostomi</taxon>
        <taxon>Amphibia</taxon>
        <taxon>Batrachia</taxon>
        <taxon>Caudata</taxon>
        <taxon>Salamandroidea</taxon>
        <taxon>Salamandridae</taxon>
        <taxon>Pleurodelinae</taxon>
        <taxon>Pleurodeles</taxon>
    </lineage>
</organism>
<name>A0AAV7NSW1_PLEWA</name>
<accession>A0AAV7NSW1</accession>
<sequence>MGYYAEEDEYYQDFPEGNDGYQMKERLDESLDYHVQDSVNQALIKALKPFTPPLRRYGQRKLRGRVPNLKVSRGDRMPDFGLAHRSSVGPASSAEVLAQMAASVLKDHEYDPFSSLRASDPALGLSTVSLDASPLPIPLIQNKNYVSSNLQVNANASPGMWKKIARLREMYISIRKPLSIPVPPSGYPVVR</sequence>
<dbReference type="Proteomes" id="UP001066276">
    <property type="component" value="Chromosome 8"/>
</dbReference>
<proteinExistence type="predicted"/>